<dbReference type="PANTHER" id="PTHR11067">
    <property type="entry name" value="INOSINE TRIPHOSPHATE PYROPHOSPHATASE/HAM1 PROTEIN"/>
    <property type="match status" value="1"/>
</dbReference>
<evidence type="ECO:0000256" key="7">
    <source>
        <dbReference type="HAMAP-Rule" id="MF_01405"/>
    </source>
</evidence>
<feature type="binding site" evidence="7">
    <location>
        <position position="68"/>
    </location>
    <ligand>
        <name>Mg(2+)</name>
        <dbReference type="ChEBI" id="CHEBI:18420"/>
    </ligand>
</feature>
<keyword evidence="3 7" id="KW-0547">Nucleotide-binding</keyword>
<keyword evidence="5 7" id="KW-0460">Magnesium</keyword>
<dbReference type="Pfam" id="PF01725">
    <property type="entry name" value="Ham1p_like"/>
    <property type="match status" value="1"/>
</dbReference>
<comment type="cofactor">
    <cofactor evidence="7">
        <name>Mg(2+)</name>
        <dbReference type="ChEBI" id="CHEBI:18420"/>
    </cofactor>
    <text evidence="7">Binds 1 Mg(2+) ion per subunit.</text>
</comment>
<dbReference type="EMBL" id="JAYFUH010000249">
    <property type="protein sequence ID" value="MEA5668563.1"/>
    <property type="molecule type" value="Genomic_DNA"/>
</dbReference>
<keyword evidence="6 7" id="KW-0546">Nucleotide metabolism</keyword>
<feature type="binding site" evidence="7">
    <location>
        <position position="176"/>
    </location>
    <ligand>
        <name>substrate</name>
    </ligand>
</feature>
<sequence>MKLVLASGNAGKLKELQAMLGALPLQIVPQRELGVDDVPETGLTFVENALIKARHACAVTGLPALADDSGLIVDALDGAPGLYSARYAGSPTDDAANNAKLLDALRDVPAERRSARFYAVIVLLRHANDPQPLICEGSWEGRIIDELRGTHGFGYNPVFLDEELGLTAAEMQPEQKNGRSHRAKALQQLKQQLARVRLD</sequence>
<evidence type="ECO:0000256" key="2">
    <source>
        <dbReference type="ARBA" id="ARBA00022723"/>
    </source>
</evidence>
<comment type="catalytic activity">
    <reaction evidence="7">
        <text>dITP + H2O = dIMP + diphosphate + H(+)</text>
        <dbReference type="Rhea" id="RHEA:28342"/>
        <dbReference type="ChEBI" id="CHEBI:15377"/>
        <dbReference type="ChEBI" id="CHEBI:15378"/>
        <dbReference type="ChEBI" id="CHEBI:33019"/>
        <dbReference type="ChEBI" id="CHEBI:61194"/>
        <dbReference type="ChEBI" id="CHEBI:61382"/>
        <dbReference type="EC" id="3.6.1.66"/>
    </reaction>
</comment>
<dbReference type="CDD" id="cd00515">
    <property type="entry name" value="HAM1"/>
    <property type="match status" value="1"/>
</dbReference>
<evidence type="ECO:0000256" key="3">
    <source>
        <dbReference type="ARBA" id="ARBA00022741"/>
    </source>
</evidence>
<dbReference type="SUPFAM" id="SSF52972">
    <property type="entry name" value="ITPase-like"/>
    <property type="match status" value="1"/>
</dbReference>
<dbReference type="HAMAP" id="MF_01405">
    <property type="entry name" value="Non_canon_purine_NTPase"/>
    <property type="match status" value="1"/>
</dbReference>
<evidence type="ECO:0000256" key="4">
    <source>
        <dbReference type="ARBA" id="ARBA00022801"/>
    </source>
</evidence>
<dbReference type="EC" id="3.6.1.66" evidence="7"/>
<name>A0ABU5V5D1_9GAMM</name>
<comment type="catalytic activity">
    <reaction evidence="7">
        <text>ITP + H2O = IMP + diphosphate + H(+)</text>
        <dbReference type="Rhea" id="RHEA:29399"/>
        <dbReference type="ChEBI" id="CHEBI:15377"/>
        <dbReference type="ChEBI" id="CHEBI:15378"/>
        <dbReference type="ChEBI" id="CHEBI:33019"/>
        <dbReference type="ChEBI" id="CHEBI:58053"/>
        <dbReference type="ChEBI" id="CHEBI:61402"/>
        <dbReference type="EC" id="3.6.1.66"/>
    </reaction>
</comment>
<reference evidence="9 10" key="1">
    <citation type="submission" date="2023-12" db="EMBL/GenBank/DDBJ databases">
        <title>Stenotrophomonas guangdongensis sp. nov., isolated from wilted pepper plants (Capsicum annuum).</title>
        <authorList>
            <person name="Qiu M."/>
            <person name="Li Y."/>
            <person name="Liu Q."/>
            <person name="Zhang X."/>
            <person name="Huang Y."/>
            <person name="Guo R."/>
            <person name="Hu M."/>
            <person name="Zhou J."/>
            <person name="Zhou X."/>
        </authorList>
    </citation>
    <scope>NUCLEOTIDE SEQUENCE [LARGE SCALE GENOMIC DNA]</scope>
    <source>
        <strain evidence="9 10">MH1</strain>
    </source>
</reference>
<comment type="subunit">
    <text evidence="7">Homodimer.</text>
</comment>
<dbReference type="PANTHER" id="PTHR11067:SF9">
    <property type="entry name" value="INOSINE TRIPHOSPHATE PYROPHOSPHATASE"/>
    <property type="match status" value="1"/>
</dbReference>
<comment type="catalytic activity">
    <reaction evidence="7">
        <text>XTP + H2O = XMP + diphosphate + H(+)</text>
        <dbReference type="Rhea" id="RHEA:28610"/>
        <dbReference type="ChEBI" id="CHEBI:15377"/>
        <dbReference type="ChEBI" id="CHEBI:15378"/>
        <dbReference type="ChEBI" id="CHEBI:33019"/>
        <dbReference type="ChEBI" id="CHEBI:57464"/>
        <dbReference type="ChEBI" id="CHEBI:61314"/>
        <dbReference type="EC" id="3.6.1.66"/>
    </reaction>
</comment>
<dbReference type="RefSeq" id="WP_165931202.1">
    <property type="nucleotide sequence ID" value="NZ_JAYFUH010000249.1"/>
</dbReference>
<feature type="active site" description="Proton acceptor" evidence="7">
    <location>
        <position position="68"/>
    </location>
</feature>
<evidence type="ECO:0000313" key="10">
    <source>
        <dbReference type="Proteomes" id="UP001301653"/>
    </source>
</evidence>
<feature type="binding site" evidence="7">
    <location>
        <position position="69"/>
    </location>
    <ligand>
        <name>substrate</name>
    </ligand>
</feature>
<proteinExistence type="inferred from homology"/>
<evidence type="ECO:0000256" key="6">
    <source>
        <dbReference type="ARBA" id="ARBA00023080"/>
    </source>
</evidence>
<keyword evidence="2 7" id="KW-0479">Metal-binding</keyword>
<comment type="function">
    <text evidence="7">Pyrophosphatase that catalyzes the hydrolysis of nucleoside triphosphates to their monophosphate derivatives, with a high preference for the non-canonical purine nucleotides XTP (xanthosine triphosphate), dITP (deoxyinosine triphosphate) and ITP. Seems to function as a house-cleaning enzyme that removes non-canonical purine nucleotides from the nucleotide pool, thus preventing their incorporation into DNA/RNA and avoiding chromosomal lesions.</text>
</comment>
<feature type="binding site" evidence="7">
    <location>
        <begin position="181"/>
        <end position="182"/>
    </location>
    <ligand>
        <name>substrate</name>
    </ligand>
</feature>
<evidence type="ECO:0000256" key="5">
    <source>
        <dbReference type="ARBA" id="ARBA00022842"/>
    </source>
</evidence>
<dbReference type="NCBIfam" id="TIGR00042">
    <property type="entry name" value="RdgB/HAM1 family non-canonical purine NTP pyrophosphatase"/>
    <property type="match status" value="1"/>
</dbReference>
<evidence type="ECO:0000313" key="9">
    <source>
        <dbReference type="EMBL" id="MEA5668563.1"/>
    </source>
</evidence>
<gene>
    <name evidence="9" type="primary">rdgB</name>
    <name evidence="9" type="ORF">VA603_13530</name>
</gene>
<keyword evidence="10" id="KW-1185">Reference proteome</keyword>
<protein>
    <recommendedName>
        <fullName evidence="7">dITP/XTP pyrophosphatase</fullName>
        <ecNumber evidence="7">3.6.1.66</ecNumber>
    </recommendedName>
    <alternativeName>
        <fullName evidence="7">Non-canonical purine NTP pyrophosphatase</fullName>
    </alternativeName>
    <alternativeName>
        <fullName evidence="7">Non-standard purine NTP pyrophosphatase</fullName>
    </alternativeName>
    <alternativeName>
        <fullName evidence="7">Nucleoside-triphosphate diphosphatase</fullName>
    </alternativeName>
    <alternativeName>
        <fullName evidence="7">Nucleoside-triphosphate pyrophosphatase</fullName>
        <shortName evidence="7">NTPase</shortName>
    </alternativeName>
</protein>
<feature type="binding site" evidence="7">
    <location>
        <begin position="7"/>
        <end position="12"/>
    </location>
    <ligand>
        <name>substrate</name>
    </ligand>
</feature>
<keyword evidence="4 7" id="KW-0378">Hydrolase</keyword>
<evidence type="ECO:0000256" key="1">
    <source>
        <dbReference type="ARBA" id="ARBA00008023"/>
    </source>
</evidence>
<dbReference type="InterPro" id="IPR020922">
    <property type="entry name" value="dITP/XTP_pyrophosphatase"/>
</dbReference>
<comment type="caution">
    <text evidence="9">The sequence shown here is derived from an EMBL/GenBank/DDBJ whole genome shotgun (WGS) entry which is preliminary data.</text>
</comment>
<comment type="similarity">
    <text evidence="1 7 8">Belongs to the HAM1 NTPase family.</text>
</comment>
<dbReference type="Proteomes" id="UP001301653">
    <property type="component" value="Unassembled WGS sequence"/>
</dbReference>
<dbReference type="Gene3D" id="3.90.950.10">
    <property type="match status" value="1"/>
</dbReference>
<organism evidence="9 10">
    <name type="scientific">Stenotrophomonas capsici</name>
    <dbReference type="NCBI Taxonomy" id="3110230"/>
    <lineage>
        <taxon>Bacteria</taxon>
        <taxon>Pseudomonadati</taxon>
        <taxon>Pseudomonadota</taxon>
        <taxon>Gammaproteobacteria</taxon>
        <taxon>Lysobacterales</taxon>
        <taxon>Lysobacteraceae</taxon>
        <taxon>Stenotrophomonas</taxon>
    </lineage>
</organism>
<evidence type="ECO:0000256" key="8">
    <source>
        <dbReference type="RuleBase" id="RU003781"/>
    </source>
</evidence>
<feature type="binding site" evidence="7">
    <location>
        <begin position="153"/>
        <end position="156"/>
    </location>
    <ligand>
        <name>substrate</name>
    </ligand>
</feature>
<dbReference type="InterPro" id="IPR029001">
    <property type="entry name" value="ITPase-like_fam"/>
</dbReference>
<comment type="caution">
    <text evidence="7">Lacks conserved residue(s) required for the propagation of feature annotation.</text>
</comment>
<dbReference type="InterPro" id="IPR002637">
    <property type="entry name" value="RdgB/HAM1"/>
</dbReference>
<accession>A0ABU5V5D1</accession>